<accession>A0AAW2Z537</accession>
<sequence length="1065" mass="119662">MFTSGRSRSPLGMSEFTLSSKQTLKFISDGYEFSVAITEDGMISTSGVNRYLALGSGIDDENYQSNEFTIVGVVDANGKRISFLYVDAGSYHACAISENFKLYCWGSNLDNQIVDGPKLYAKPTLVKIEQVQLISCGATFTVASSNNKTFSWGSNEHYRLGLNDTDNRKVPTILTSPPFKQIKAGHNFALALTFDDTLYAWGTINETEYRVPSYYVRRVKDFDVDYDNFVFLTHDFKIFYFFTRKMKNFTEFIPSDELGNTTQIMISQDGFFILNQKGVVHRIYLTGSRVSRTGNIQGTYSQMMAVTTEVGDRAILYATSQQNTIMRSRYATLQSGAPFIKQNITYYNITNFTDIKDIRIASEESRILDPEVIYMLLIDGRVLLIETNEGKELEGRFKKITTAGYAINLKNCIVSFGITNKGWENCEHEYMDVGASYIYDGVNSRYIAILSNGSLCIQSNKSTSCDVISIYGINDEFESIDSGVAHSVLITKSGRLFTTGDNYYGQLGIGSLKSNFNRVSEIMIGTKFNYVRCYKNATIALTVDGRVYFWGYFTRNTVPITKPIPIVYQEDTNKQFKSVSIGREHAVAISVDDDIYVYGYNSFGQFGNDLKSSSELIFSKEPLYYNVTAAFAVGYTTYSFMRCNEGRYGENCSLSKCEPDCGKNGTCVGLNKCECLPNYKRGNNSKRCVVACFGLDAEDVNACGGQQNKCVGINNCKCYYAAISIPDAACTPDAIKIYAIIFSLLTTVVLIICSIIISYFCYGAAKRRKQYKRLVKHTDSLTVELLDKDLQIQEIRHDWLIKYEELDIQNKIGKGSFGTVFKGGYHGSSVAIKLIQSNQSSDEQALEREIKIMMKLFHPNIVQFLGVCLVEKASLIVTELMDGGSLEEIIFGRRKISIKKKVLLLRDVSSGMSYLHNKEPPLIHRDLKPHNILVDKDVTCAKVCDFGISKFCEGPDRNTKGRVGTNGFIAPEVLDGENYNMSCDVYSFGIVMYEVYYEVHAYSLDQYNEKNVISGSLRPKLDAGIFKLHPEYAKLMVSCWDPDSSARPNFSLIQQRFGEILEGLQ</sequence>
<dbReference type="InterPro" id="IPR001245">
    <property type="entry name" value="Ser-Thr/Tyr_kinase_cat_dom"/>
</dbReference>
<dbReference type="Gene3D" id="2.130.10.30">
    <property type="entry name" value="Regulator of chromosome condensation 1/beta-lactamase-inhibitor protein II"/>
    <property type="match status" value="2"/>
</dbReference>
<keyword evidence="10" id="KW-1133">Transmembrane helix</keyword>
<evidence type="ECO:0000256" key="5">
    <source>
        <dbReference type="ARBA" id="ARBA00022840"/>
    </source>
</evidence>
<feature type="repeat" description="RCC1" evidence="8">
    <location>
        <begin position="545"/>
        <end position="592"/>
    </location>
</feature>
<evidence type="ECO:0000313" key="13">
    <source>
        <dbReference type="Proteomes" id="UP001431209"/>
    </source>
</evidence>
<dbReference type="Pfam" id="PF07714">
    <property type="entry name" value="PK_Tyr_Ser-Thr"/>
    <property type="match status" value="1"/>
</dbReference>
<evidence type="ECO:0000256" key="4">
    <source>
        <dbReference type="ARBA" id="ARBA00022777"/>
    </source>
</evidence>
<feature type="repeat" description="RCC1" evidence="8">
    <location>
        <begin position="147"/>
        <end position="195"/>
    </location>
</feature>
<dbReference type="Gene3D" id="1.10.510.10">
    <property type="entry name" value="Transferase(Phosphotransferase) domain 1"/>
    <property type="match status" value="1"/>
</dbReference>
<dbReference type="InterPro" id="IPR051681">
    <property type="entry name" value="Ser/Thr_Kinases-Pseudokinases"/>
</dbReference>
<feature type="binding site" evidence="9">
    <location>
        <position position="833"/>
    </location>
    <ligand>
        <name>ATP</name>
        <dbReference type="ChEBI" id="CHEBI:30616"/>
    </ligand>
</feature>
<dbReference type="PANTHER" id="PTHR44329">
    <property type="entry name" value="SERINE/THREONINE-PROTEIN KINASE TNNI3K-RELATED"/>
    <property type="match status" value="1"/>
</dbReference>
<dbReference type="Pfam" id="PF13540">
    <property type="entry name" value="RCC1_2"/>
    <property type="match status" value="3"/>
</dbReference>
<evidence type="ECO:0000259" key="11">
    <source>
        <dbReference type="PROSITE" id="PS50011"/>
    </source>
</evidence>
<dbReference type="GO" id="GO:0004674">
    <property type="term" value="F:protein serine/threonine kinase activity"/>
    <property type="evidence" value="ECO:0007669"/>
    <property type="project" value="UniProtKB-KW"/>
</dbReference>
<keyword evidence="2" id="KW-0808">Transferase</keyword>
<keyword evidence="13" id="KW-1185">Reference proteome</keyword>
<feature type="transmembrane region" description="Helical" evidence="10">
    <location>
        <begin position="737"/>
        <end position="762"/>
    </location>
</feature>
<gene>
    <name evidence="12" type="ORF">AKO1_011795</name>
</gene>
<evidence type="ECO:0000256" key="8">
    <source>
        <dbReference type="PROSITE-ProRule" id="PRU00235"/>
    </source>
</evidence>
<evidence type="ECO:0000256" key="9">
    <source>
        <dbReference type="PROSITE-ProRule" id="PRU10141"/>
    </source>
</evidence>
<dbReference type="PROSITE" id="PS00107">
    <property type="entry name" value="PROTEIN_KINASE_ATP"/>
    <property type="match status" value="1"/>
</dbReference>
<reference evidence="12 13" key="1">
    <citation type="submission" date="2024-03" db="EMBL/GenBank/DDBJ databases">
        <title>The Acrasis kona genome and developmental transcriptomes reveal deep origins of eukaryotic multicellular pathways.</title>
        <authorList>
            <person name="Sheikh S."/>
            <person name="Fu C.-J."/>
            <person name="Brown M.W."/>
            <person name="Baldauf S.L."/>
        </authorList>
    </citation>
    <scope>NUCLEOTIDE SEQUENCE [LARGE SCALE GENOMIC DNA]</scope>
    <source>
        <strain evidence="12 13">ATCC MYA-3509</strain>
    </source>
</reference>
<dbReference type="SUPFAM" id="SSF50985">
    <property type="entry name" value="RCC1/BLIP-II"/>
    <property type="match status" value="2"/>
</dbReference>
<keyword evidence="3 9" id="KW-0547">Nucleotide-binding</keyword>
<dbReference type="EMBL" id="JAOPGA020001083">
    <property type="protein sequence ID" value="KAL0484907.1"/>
    <property type="molecule type" value="Genomic_DNA"/>
</dbReference>
<evidence type="ECO:0000256" key="3">
    <source>
        <dbReference type="ARBA" id="ARBA00022741"/>
    </source>
</evidence>
<name>A0AAW2Z537_9EUKA</name>
<dbReference type="Gene3D" id="2.10.25.10">
    <property type="entry name" value="Laminin"/>
    <property type="match status" value="1"/>
</dbReference>
<keyword evidence="5 9" id="KW-0067">ATP-binding</keyword>
<dbReference type="SUPFAM" id="SSF56112">
    <property type="entry name" value="Protein kinase-like (PK-like)"/>
    <property type="match status" value="1"/>
</dbReference>
<dbReference type="InterPro" id="IPR000719">
    <property type="entry name" value="Prot_kinase_dom"/>
</dbReference>
<evidence type="ECO:0000313" key="12">
    <source>
        <dbReference type="EMBL" id="KAL0484907.1"/>
    </source>
</evidence>
<dbReference type="PANTHER" id="PTHR44329:SF298">
    <property type="entry name" value="MIXED LINEAGE KINASE DOMAIN-LIKE PROTEIN"/>
    <property type="match status" value="1"/>
</dbReference>
<protein>
    <submittedName>
        <fullName evidence="12">Serine/threonine-protein kinase CTR1</fullName>
    </submittedName>
</protein>
<keyword evidence="4 12" id="KW-0418">Kinase</keyword>
<dbReference type="InterPro" id="IPR000408">
    <property type="entry name" value="Reg_chr_condens"/>
</dbReference>
<keyword evidence="1" id="KW-0723">Serine/threonine-protein kinase</keyword>
<evidence type="ECO:0000256" key="7">
    <source>
        <dbReference type="ARBA" id="ARBA00048679"/>
    </source>
</evidence>
<dbReference type="InterPro" id="IPR009091">
    <property type="entry name" value="RCC1/BLIP-II"/>
</dbReference>
<evidence type="ECO:0000256" key="10">
    <source>
        <dbReference type="SAM" id="Phobius"/>
    </source>
</evidence>
<dbReference type="PROSITE" id="PS00108">
    <property type="entry name" value="PROTEIN_KINASE_ST"/>
    <property type="match status" value="1"/>
</dbReference>
<comment type="catalytic activity">
    <reaction evidence="6">
        <text>L-threonyl-[protein] + ATP = O-phospho-L-threonyl-[protein] + ADP + H(+)</text>
        <dbReference type="Rhea" id="RHEA:46608"/>
        <dbReference type="Rhea" id="RHEA-COMP:11060"/>
        <dbReference type="Rhea" id="RHEA-COMP:11605"/>
        <dbReference type="ChEBI" id="CHEBI:15378"/>
        <dbReference type="ChEBI" id="CHEBI:30013"/>
        <dbReference type="ChEBI" id="CHEBI:30616"/>
        <dbReference type="ChEBI" id="CHEBI:61977"/>
        <dbReference type="ChEBI" id="CHEBI:456216"/>
        <dbReference type="EC" id="2.7.11.1"/>
    </reaction>
</comment>
<dbReference type="FunFam" id="3.30.200.20:FF:000034">
    <property type="entry name" value="Kinase suppressor of Ras 1"/>
    <property type="match status" value="1"/>
</dbReference>
<dbReference type="Proteomes" id="UP001431209">
    <property type="component" value="Unassembled WGS sequence"/>
</dbReference>
<feature type="domain" description="Protein kinase" evidence="11">
    <location>
        <begin position="806"/>
        <end position="1061"/>
    </location>
</feature>
<evidence type="ECO:0000256" key="6">
    <source>
        <dbReference type="ARBA" id="ARBA00047899"/>
    </source>
</evidence>
<dbReference type="InterPro" id="IPR017441">
    <property type="entry name" value="Protein_kinase_ATP_BS"/>
</dbReference>
<dbReference type="PROSITE" id="PS50012">
    <property type="entry name" value="RCC1_3"/>
    <property type="match status" value="2"/>
</dbReference>
<dbReference type="InterPro" id="IPR011009">
    <property type="entry name" value="Kinase-like_dom_sf"/>
</dbReference>
<evidence type="ECO:0000256" key="2">
    <source>
        <dbReference type="ARBA" id="ARBA00022679"/>
    </source>
</evidence>
<comment type="caution">
    <text evidence="12">The sequence shown here is derived from an EMBL/GenBank/DDBJ whole genome shotgun (WGS) entry which is preliminary data.</text>
</comment>
<dbReference type="PROSITE" id="PS50011">
    <property type="entry name" value="PROTEIN_KINASE_DOM"/>
    <property type="match status" value="1"/>
</dbReference>
<dbReference type="SMART" id="SM00220">
    <property type="entry name" value="S_TKc"/>
    <property type="match status" value="1"/>
</dbReference>
<evidence type="ECO:0000256" key="1">
    <source>
        <dbReference type="ARBA" id="ARBA00022527"/>
    </source>
</evidence>
<dbReference type="CDD" id="cd13999">
    <property type="entry name" value="STKc_MAP3K-like"/>
    <property type="match status" value="1"/>
</dbReference>
<keyword evidence="10" id="KW-0812">Transmembrane</keyword>
<dbReference type="InterPro" id="IPR008271">
    <property type="entry name" value="Ser/Thr_kinase_AS"/>
</dbReference>
<keyword evidence="10" id="KW-0472">Membrane</keyword>
<organism evidence="12 13">
    <name type="scientific">Acrasis kona</name>
    <dbReference type="NCBI Taxonomy" id="1008807"/>
    <lineage>
        <taxon>Eukaryota</taxon>
        <taxon>Discoba</taxon>
        <taxon>Heterolobosea</taxon>
        <taxon>Tetramitia</taxon>
        <taxon>Eutetramitia</taxon>
        <taxon>Acrasidae</taxon>
        <taxon>Acrasis</taxon>
    </lineage>
</organism>
<dbReference type="AlphaFoldDB" id="A0AAW2Z537"/>
<comment type="catalytic activity">
    <reaction evidence="7">
        <text>L-seryl-[protein] + ATP = O-phospho-L-seryl-[protein] + ADP + H(+)</text>
        <dbReference type="Rhea" id="RHEA:17989"/>
        <dbReference type="Rhea" id="RHEA-COMP:9863"/>
        <dbReference type="Rhea" id="RHEA-COMP:11604"/>
        <dbReference type="ChEBI" id="CHEBI:15378"/>
        <dbReference type="ChEBI" id="CHEBI:29999"/>
        <dbReference type="ChEBI" id="CHEBI:30616"/>
        <dbReference type="ChEBI" id="CHEBI:83421"/>
        <dbReference type="ChEBI" id="CHEBI:456216"/>
        <dbReference type="EC" id="2.7.11.1"/>
    </reaction>
</comment>
<dbReference type="Pfam" id="PF00415">
    <property type="entry name" value="RCC1"/>
    <property type="match status" value="1"/>
</dbReference>
<dbReference type="GO" id="GO:0005524">
    <property type="term" value="F:ATP binding"/>
    <property type="evidence" value="ECO:0007669"/>
    <property type="project" value="UniProtKB-UniRule"/>
</dbReference>
<proteinExistence type="predicted"/>